<evidence type="ECO:0000313" key="1">
    <source>
        <dbReference type="EMBL" id="DAD99119.1"/>
    </source>
</evidence>
<protein>
    <submittedName>
        <fullName evidence="1">Uncharacterized protein</fullName>
    </submittedName>
</protein>
<accession>A0A8S5NXH9</accession>
<dbReference type="EMBL" id="BK015275">
    <property type="protein sequence ID" value="DAD99119.1"/>
    <property type="molecule type" value="Genomic_DNA"/>
</dbReference>
<organism evidence="1">
    <name type="scientific">Siphoviridae sp. ctFKD2</name>
    <dbReference type="NCBI Taxonomy" id="2825403"/>
    <lineage>
        <taxon>Viruses</taxon>
        <taxon>Duplodnaviria</taxon>
        <taxon>Heunggongvirae</taxon>
        <taxon>Uroviricota</taxon>
        <taxon>Caudoviricetes</taxon>
    </lineage>
</organism>
<name>A0A8S5NXH9_9CAUD</name>
<proteinExistence type="predicted"/>
<sequence length="59" mass="6987">MRCLMMYSSANFFCLIVNFFKAHHLAFQIKRTIHNWIIQNQISINSNKKADTLVSTFLH</sequence>
<reference evidence="1" key="1">
    <citation type="journal article" date="2021" name="Proc. Natl. Acad. Sci. U.S.A.">
        <title>A Catalog of Tens of Thousands of Viruses from Human Metagenomes Reveals Hidden Associations with Chronic Diseases.</title>
        <authorList>
            <person name="Tisza M.J."/>
            <person name="Buck C.B."/>
        </authorList>
    </citation>
    <scope>NUCLEOTIDE SEQUENCE</scope>
    <source>
        <strain evidence="1">CtFKD2</strain>
    </source>
</reference>